<dbReference type="Gene3D" id="1.10.132.20">
    <property type="entry name" value="Ribosome-recycling factor"/>
    <property type="match status" value="1"/>
</dbReference>
<gene>
    <name evidence="3" type="ORF">METZ01_LOCUS414979</name>
</gene>
<dbReference type="AlphaFoldDB" id="A0A382WUQ2"/>
<feature type="non-terminal residue" evidence="3">
    <location>
        <position position="1"/>
    </location>
</feature>
<accession>A0A382WUQ2</accession>
<feature type="region of interest" description="Disordered" evidence="1">
    <location>
        <begin position="1"/>
        <end position="20"/>
    </location>
</feature>
<proteinExistence type="predicted"/>
<evidence type="ECO:0000256" key="1">
    <source>
        <dbReference type="SAM" id="MobiDB-lite"/>
    </source>
</evidence>
<dbReference type="SUPFAM" id="SSF55194">
    <property type="entry name" value="Ribosome recycling factor, RRF"/>
    <property type="match status" value="1"/>
</dbReference>
<dbReference type="EMBL" id="UINC01162391">
    <property type="protein sequence ID" value="SVD62125.1"/>
    <property type="molecule type" value="Genomic_DNA"/>
</dbReference>
<name>A0A382WUQ2_9ZZZZ</name>
<feature type="domain" description="Ribosome recycling factor" evidence="2">
    <location>
        <begin position="3"/>
        <end position="42"/>
    </location>
</feature>
<dbReference type="InterPro" id="IPR023584">
    <property type="entry name" value="Ribosome_recyc_fac_dom"/>
</dbReference>
<protein>
    <recommendedName>
        <fullName evidence="2">Ribosome recycling factor domain-containing protein</fullName>
    </recommendedName>
</protein>
<dbReference type="Pfam" id="PF01765">
    <property type="entry name" value="RRF"/>
    <property type="match status" value="1"/>
</dbReference>
<evidence type="ECO:0000313" key="3">
    <source>
        <dbReference type="EMBL" id="SVD62125.1"/>
    </source>
</evidence>
<evidence type="ECO:0000259" key="2">
    <source>
        <dbReference type="Pfam" id="PF01765"/>
    </source>
</evidence>
<organism evidence="3">
    <name type="scientific">marine metagenome</name>
    <dbReference type="NCBI Taxonomy" id="408172"/>
    <lineage>
        <taxon>unclassified sequences</taxon>
        <taxon>metagenomes</taxon>
        <taxon>ecological metagenomes</taxon>
    </lineage>
</organism>
<reference evidence="3" key="1">
    <citation type="submission" date="2018-05" db="EMBL/GenBank/DDBJ databases">
        <authorList>
            <person name="Lanie J.A."/>
            <person name="Ng W.-L."/>
            <person name="Kazmierczak K.M."/>
            <person name="Andrzejewski T.M."/>
            <person name="Davidsen T.M."/>
            <person name="Wayne K.J."/>
            <person name="Tettelin H."/>
            <person name="Glass J.I."/>
            <person name="Rusch D."/>
            <person name="Podicherti R."/>
            <person name="Tsui H.-C.T."/>
            <person name="Winkler M.E."/>
        </authorList>
    </citation>
    <scope>NUCLEOTIDE SEQUENCE</scope>
</reference>
<sequence length="44" mass="5180">LVKEHELGEDEGRRREDSLEKLTHEYGDKVDEMVKHKEAEVMAI</sequence>
<dbReference type="InterPro" id="IPR036191">
    <property type="entry name" value="RRF_sf"/>
</dbReference>